<keyword evidence="8 9" id="KW-0472">Membrane</keyword>
<comment type="caution">
    <text evidence="10">The sequence shown here is derived from an EMBL/GenBank/DDBJ whole genome shotgun (WGS) entry which is preliminary data.</text>
</comment>
<name>A0A1G2E515_9BACT</name>
<comment type="function">
    <text evidence="9">Essential subunit of the Sec protein translocation channel SecYEG. Clamps together the 2 halves of SecY. May contact the channel plug during translocation.</text>
</comment>
<dbReference type="Gene3D" id="1.20.5.1030">
    <property type="entry name" value="Preprotein translocase secy subunit"/>
    <property type="match status" value="1"/>
</dbReference>
<dbReference type="HAMAP" id="MF_00422">
    <property type="entry name" value="SecE"/>
    <property type="match status" value="1"/>
</dbReference>
<dbReference type="GO" id="GO:0008320">
    <property type="term" value="F:protein transmembrane transporter activity"/>
    <property type="evidence" value="ECO:0007669"/>
    <property type="project" value="UniProtKB-UniRule"/>
</dbReference>
<dbReference type="InterPro" id="IPR005807">
    <property type="entry name" value="SecE_bac"/>
</dbReference>
<dbReference type="GO" id="GO:0009306">
    <property type="term" value="P:protein secretion"/>
    <property type="evidence" value="ECO:0007669"/>
    <property type="project" value="UniProtKB-UniRule"/>
</dbReference>
<evidence type="ECO:0000256" key="5">
    <source>
        <dbReference type="ARBA" id="ARBA00022927"/>
    </source>
</evidence>
<dbReference type="GO" id="GO:0043952">
    <property type="term" value="P:protein transport by the Sec complex"/>
    <property type="evidence" value="ECO:0007669"/>
    <property type="project" value="UniProtKB-UniRule"/>
</dbReference>
<keyword evidence="7 9" id="KW-0811">Translocation</keyword>
<dbReference type="GO" id="GO:0006605">
    <property type="term" value="P:protein targeting"/>
    <property type="evidence" value="ECO:0007669"/>
    <property type="project" value="UniProtKB-UniRule"/>
</dbReference>
<dbReference type="EMBL" id="MHLU01000016">
    <property type="protein sequence ID" value="OGZ20450.1"/>
    <property type="molecule type" value="Genomic_DNA"/>
</dbReference>
<gene>
    <name evidence="9" type="primary">secE</name>
    <name evidence="10" type="ORF">A2494_02240</name>
</gene>
<evidence type="ECO:0000313" key="11">
    <source>
        <dbReference type="Proteomes" id="UP000178106"/>
    </source>
</evidence>
<keyword evidence="3 9" id="KW-1003">Cell membrane</keyword>
<dbReference type="GO" id="GO:0005886">
    <property type="term" value="C:plasma membrane"/>
    <property type="evidence" value="ECO:0007669"/>
    <property type="project" value="UniProtKB-SubCell"/>
</dbReference>
<evidence type="ECO:0000256" key="1">
    <source>
        <dbReference type="ARBA" id="ARBA00004370"/>
    </source>
</evidence>
<comment type="subunit">
    <text evidence="9">Component of the Sec protein translocase complex. Heterotrimer consisting of SecY, SecE and SecG subunits. The heterotrimers can form oligomers, although 1 heterotrimer is thought to be able to translocate proteins. Interacts with the ribosome. Interacts with SecDF, and other proteins may be involved. Interacts with SecA.</text>
</comment>
<dbReference type="InterPro" id="IPR038379">
    <property type="entry name" value="SecE_sf"/>
</dbReference>
<organism evidence="10 11">
    <name type="scientific">Candidatus Lloydbacteria bacterium RIFOXYC12_FULL_46_25</name>
    <dbReference type="NCBI Taxonomy" id="1798670"/>
    <lineage>
        <taxon>Bacteria</taxon>
        <taxon>Candidatus Lloydiibacteriota</taxon>
    </lineage>
</organism>
<evidence type="ECO:0000256" key="6">
    <source>
        <dbReference type="ARBA" id="ARBA00022989"/>
    </source>
</evidence>
<evidence type="ECO:0000256" key="8">
    <source>
        <dbReference type="ARBA" id="ARBA00023136"/>
    </source>
</evidence>
<comment type="similarity">
    <text evidence="9">Belongs to the SecE/SEC61-gamma family.</text>
</comment>
<evidence type="ECO:0000256" key="9">
    <source>
        <dbReference type="HAMAP-Rule" id="MF_00422"/>
    </source>
</evidence>
<keyword evidence="5 9" id="KW-0653">Protein transport</keyword>
<reference evidence="10 11" key="1">
    <citation type="journal article" date="2016" name="Nat. Commun.">
        <title>Thousands of microbial genomes shed light on interconnected biogeochemical processes in an aquifer system.</title>
        <authorList>
            <person name="Anantharaman K."/>
            <person name="Brown C.T."/>
            <person name="Hug L.A."/>
            <person name="Sharon I."/>
            <person name="Castelle C.J."/>
            <person name="Probst A.J."/>
            <person name="Thomas B.C."/>
            <person name="Singh A."/>
            <person name="Wilkins M.J."/>
            <person name="Karaoz U."/>
            <person name="Brodie E.L."/>
            <person name="Williams K.H."/>
            <person name="Hubbard S.S."/>
            <person name="Banfield J.F."/>
        </authorList>
    </citation>
    <scope>NUCLEOTIDE SEQUENCE [LARGE SCALE GENOMIC DNA]</scope>
</reference>
<proteinExistence type="inferred from homology"/>
<comment type="subcellular location">
    <subcellularLocation>
        <location evidence="9">Cell membrane</location>
        <topology evidence="9">Single-pass membrane protein</topology>
    </subcellularLocation>
    <subcellularLocation>
        <location evidence="1">Membrane</location>
    </subcellularLocation>
</comment>
<keyword evidence="4 9" id="KW-0812">Transmembrane</keyword>
<dbReference type="InterPro" id="IPR001901">
    <property type="entry name" value="Translocase_SecE/Sec61-g"/>
</dbReference>
<feature type="transmembrane region" description="Helical" evidence="9">
    <location>
        <begin position="28"/>
        <end position="54"/>
    </location>
</feature>
<evidence type="ECO:0000313" key="10">
    <source>
        <dbReference type="EMBL" id="OGZ20450.1"/>
    </source>
</evidence>
<evidence type="ECO:0000256" key="7">
    <source>
        <dbReference type="ARBA" id="ARBA00023010"/>
    </source>
</evidence>
<dbReference type="GO" id="GO:0065002">
    <property type="term" value="P:intracellular protein transmembrane transport"/>
    <property type="evidence" value="ECO:0007669"/>
    <property type="project" value="UniProtKB-UniRule"/>
</dbReference>
<dbReference type="PANTHER" id="PTHR33910">
    <property type="entry name" value="PROTEIN TRANSLOCASE SUBUNIT SECE"/>
    <property type="match status" value="1"/>
</dbReference>
<dbReference type="AlphaFoldDB" id="A0A1G2E515"/>
<evidence type="ECO:0000256" key="3">
    <source>
        <dbReference type="ARBA" id="ARBA00022475"/>
    </source>
</evidence>
<dbReference type="Proteomes" id="UP000178106">
    <property type="component" value="Unassembled WGS sequence"/>
</dbReference>
<dbReference type="Pfam" id="PF00584">
    <property type="entry name" value="SecE"/>
    <property type="match status" value="1"/>
</dbReference>
<dbReference type="PANTHER" id="PTHR33910:SF1">
    <property type="entry name" value="PROTEIN TRANSLOCASE SUBUNIT SECE"/>
    <property type="match status" value="1"/>
</dbReference>
<keyword evidence="2 9" id="KW-0813">Transport</keyword>
<evidence type="ECO:0000256" key="2">
    <source>
        <dbReference type="ARBA" id="ARBA00022448"/>
    </source>
</evidence>
<protein>
    <recommendedName>
        <fullName evidence="9">Protein translocase subunit SecE</fullName>
    </recommendedName>
</protein>
<sequence>MGFIDYLRDTKAELRHVTWPTKSQALNYTIIVLVISIGTGIFLGFLDFIFTGVLERFI</sequence>
<dbReference type="NCBIfam" id="TIGR00964">
    <property type="entry name" value="secE_bact"/>
    <property type="match status" value="1"/>
</dbReference>
<evidence type="ECO:0000256" key="4">
    <source>
        <dbReference type="ARBA" id="ARBA00022692"/>
    </source>
</evidence>
<accession>A0A1G2E515</accession>
<keyword evidence="6 9" id="KW-1133">Transmembrane helix</keyword>